<keyword evidence="1" id="KW-0805">Transcription regulation</keyword>
<evidence type="ECO:0000259" key="4">
    <source>
        <dbReference type="PROSITE" id="PS50043"/>
    </source>
</evidence>
<accession>A0ABR5I806</accession>
<proteinExistence type="predicted"/>
<dbReference type="InterPro" id="IPR059106">
    <property type="entry name" value="WHD_MalT"/>
</dbReference>
<feature type="domain" description="HTH luxR-type" evidence="4">
    <location>
        <begin position="850"/>
        <end position="915"/>
    </location>
</feature>
<evidence type="ECO:0000256" key="3">
    <source>
        <dbReference type="ARBA" id="ARBA00023163"/>
    </source>
</evidence>
<dbReference type="PANTHER" id="PTHR44688:SF16">
    <property type="entry name" value="DNA-BINDING TRANSCRIPTIONAL ACTIVATOR DEVR_DOSR"/>
    <property type="match status" value="1"/>
</dbReference>
<evidence type="ECO:0000256" key="2">
    <source>
        <dbReference type="ARBA" id="ARBA00023125"/>
    </source>
</evidence>
<dbReference type="InterPro" id="IPR016032">
    <property type="entry name" value="Sig_transdc_resp-reg_C-effctor"/>
</dbReference>
<evidence type="ECO:0000256" key="1">
    <source>
        <dbReference type="ARBA" id="ARBA00023015"/>
    </source>
</evidence>
<comment type="caution">
    <text evidence="5">The sequence shown here is derived from an EMBL/GenBank/DDBJ whole genome shotgun (WGS) entry which is preliminary data.</text>
</comment>
<dbReference type="InterPro" id="IPR000792">
    <property type="entry name" value="Tscrpt_reg_LuxR_C"/>
</dbReference>
<dbReference type="Gene3D" id="1.10.10.10">
    <property type="entry name" value="Winged helix-like DNA-binding domain superfamily/Winged helix DNA-binding domain"/>
    <property type="match status" value="1"/>
</dbReference>
<protein>
    <recommendedName>
        <fullName evidence="4">HTH luxR-type domain-containing protein</fullName>
    </recommendedName>
</protein>
<gene>
    <name evidence="5" type="ORF">ABW18_18805</name>
</gene>
<dbReference type="InterPro" id="IPR027417">
    <property type="entry name" value="P-loop_NTPase"/>
</dbReference>
<dbReference type="Pfam" id="PF00196">
    <property type="entry name" value="GerE"/>
    <property type="match status" value="1"/>
</dbReference>
<dbReference type="InterPro" id="IPR041617">
    <property type="entry name" value="TPR_MalT"/>
</dbReference>
<dbReference type="PANTHER" id="PTHR44688">
    <property type="entry name" value="DNA-BINDING TRANSCRIPTIONAL ACTIVATOR DEVR_DOSR"/>
    <property type="match status" value="1"/>
</dbReference>
<dbReference type="Pfam" id="PF17874">
    <property type="entry name" value="TPR_MalT"/>
    <property type="match status" value="1"/>
</dbReference>
<keyword evidence="3" id="KW-0804">Transcription</keyword>
<name>A0ABR5I806_9ACTN</name>
<dbReference type="PROSITE" id="PS50043">
    <property type="entry name" value="HTH_LUXR_2"/>
    <property type="match status" value="1"/>
</dbReference>
<dbReference type="SUPFAM" id="SSF46894">
    <property type="entry name" value="C-terminal effector domain of the bipartite response regulators"/>
    <property type="match status" value="1"/>
</dbReference>
<dbReference type="EMBL" id="LDTZ01000022">
    <property type="protein sequence ID" value="KNA89742.1"/>
    <property type="molecule type" value="Genomic_DNA"/>
</dbReference>
<evidence type="ECO:0000313" key="5">
    <source>
        <dbReference type="EMBL" id="KNA89742.1"/>
    </source>
</evidence>
<dbReference type="CDD" id="cd06170">
    <property type="entry name" value="LuxR_C_like"/>
    <property type="match status" value="1"/>
</dbReference>
<dbReference type="SUPFAM" id="SSF52540">
    <property type="entry name" value="P-loop containing nucleoside triphosphate hydrolases"/>
    <property type="match status" value="1"/>
</dbReference>
<organism evidence="5 6">
    <name type="scientific">Gordonia jacobaea</name>
    <dbReference type="NCBI Taxonomy" id="122202"/>
    <lineage>
        <taxon>Bacteria</taxon>
        <taxon>Bacillati</taxon>
        <taxon>Actinomycetota</taxon>
        <taxon>Actinomycetes</taxon>
        <taxon>Mycobacteriales</taxon>
        <taxon>Gordoniaceae</taxon>
        <taxon>Gordonia</taxon>
    </lineage>
</organism>
<dbReference type="Proteomes" id="UP000037247">
    <property type="component" value="Unassembled WGS sequence"/>
</dbReference>
<dbReference type="InterPro" id="IPR011990">
    <property type="entry name" value="TPR-like_helical_dom_sf"/>
</dbReference>
<dbReference type="RefSeq" id="WP_064868902.1">
    <property type="nucleotide sequence ID" value="NZ_LDTZ01000022.1"/>
</dbReference>
<keyword evidence="2" id="KW-0238">DNA-binding</keyword>
<evidence type="ECO:0000313" key="6">
    <source>
        <dbReference type="Proteomes" id="UP000037247"/>
    </source>
</evidence>
<sequence length="917" mass="98191">MKGAVPSPRSGQDGEGEPDALEVDTIAAAPPILSLRFAPPSLPPGFVVRSRIDEMLDAARGGDVTLVCAGAGYGKTLAVAAWAQSVHRLDRTAWLAAGEGVGVAAFWHDVIVALRMLPVVADEARIAEFMPGPAFGDSDVAGLVDALSSLPETVTLVIDDFHRLTSVDLLKSIHRVIECGVLTVHLVLISRVEPRIPMRRLQVMGRLREIDAAVLAFTPGEAEDLCARIGFGLDPESRERLMNRTQGWPAGIRLALLSATVEYGGDVHAALTGFGGGGKLVASYLLEEVLARVASSDREFLLATSVTPVVCADLAQALTGRADSRAILEQLVARNVLTVRLTGRAGWFRYHPLLREFLRDRLTIERPQEISTLHRRTAQWYLDSGELIPGIRHLVAAGDWLAVAKVVGKSALPLILTIHGGELAAALAPALDVVERDPRPEVLLAASVVAHHSRDFVTMRQNALDAETALLASGVEPPRWAQVIVALARMVAARVFTPVELYESANEVLTVATGASRNELPAVGAYAVIGRTNVAISLVLRGEFDRARVHLEDVRVEADRAGVALTSAAAHAYLALLDVIAGDLPEAGRRSDMLARLGVRRGWTQQPQLLAANAASALVHLETDELDAASECIDSGFDLVLHGSDLPATVVLQIAAVGVALARRELHTARAAASRLRALSASCTGLPLLDHWVAVSLARVELLCDDVDSAEKILTGLPASTSSSSSEFSAELVTIARAEVLLAQHEPRAAFDLLGTPARYAAHRTLVVEAALLSAIAADRLRLDSIALERMGQAIDAAAPIGALRPFVAHSEEITVLLARYRHLNAEPSELDRALLVRLTAADGAATIRPATPSDPLTERELAVLRYLPTMYKSAEIAADLFVSVNTVKTHQQSIYRKLGVSTRRAAVDRAREWRLL</sequence>
<dbReference type="SMART" id="SM00421">
    <property type="entry name" value="HTH_LUXR"/>
    <property type="match status" value="1"/>
</dbReference>
<dbReference type="PRINTS" id="PR00038">
    <property type="entry name" value="HTHLUXR"/>
</dbReference>
<dbReference type="InterPro" id="IPR036388">
    <property type="entry name" value="WH-like_DNA-bd_sf"/>
</dbReference>
<keyword evidence="6" id="KW-1185">Reference proteome</keyword>
<reference evidence="5 6" key="1">
    <citation type="submission" date="2015-05" db="EMBL/GenBank/DDBJ databases">
        <title>Draft genome sequence of the bacterium Gordonia jacobaea a new member of the Gordonia genus.</title>
        <authorList>
            <person name="Jimenez-Galisteo G."/>
            <person name="Dominguez A."/>
            <person name="Munoz E."/>
            <person name="Vinas M."/>
        </authorList>
    </citation>
    <scope>NUCLEOTIDE SEQUENCE [LARGE SCALE GENOMIC DNA]</scope>
    <source>
        <strain evidence="6">mv1</strain>
    </source>
</reference>
<dbReference type="Pfam" id="PF25873">
    <property type="entry name" value="WHD_MalT"/>
    <property type="match status" value="1"/>
</dbReference>
<dbReference type="Gene3D" id="1.25.40.10">
    <property type="entry name" value="Tetratricopeptide repeat domain"/>
    <property type="match status" value="1"/>
</dbReference>